<reference evidence="2 3" key="1">
    <citation type="submission" date="2020-08" db="EMBL/GenBank/DDBJ databases">
        <title>Genomic Encyclopedia of Type Strains, Phase IV (KMG-IV): sequencing the most valuable type-strain genomes for metagenomic binning, comparative biology and taxonomic classification.</title>
        <authorList>
            <person name="Goeker M."/>
        </authorList>
    </citation>
    <scope>NUCLEOTIDE SEQUENCE [LARGE SCALE GENOMIC DNA]</scope>
    <source>
        <strain evidence="2 3">DSM 26385</strain>
    </source>
</reference>
<gene>
    <name evidence="2" type="ORF">GGQ66_003126</name>
</gene>
<dbReference type="InterPro" id="IPR002645">
    <property type="entry name" value="STAS_dom"/>
</dbReference>
<protein>
    <submittedName>
        <fullName evidence="2">Chemotaxis protein CheX</fullName>
    </submittedName>
</protein>
<dbReference type="InterPro" id="IPR058548">
    <property type="entry name" value="MlaB-like_STAS"/>
</dbReference>
<evidence type="ECO:0000259" key="1">
    <source>
        <dbReference type="PROSITE" id="PS50801"/>
    </source>
</evidence>
<organism evidence="2 3">
    <name type="scientific">Allorhizobium borbori</name>
    <dbReference type="NCBI Taxonomy" id="485907"/>
    <lineage>
        <taxon>Bacteria</taxon>
        <taxon>Pseudomonadati</taxon>
        <taxon>Pseudomonadota</taxon>
        <taxon>Alphaproteobacteria</taxon>
        <taxon>Hyphomicrobiales</taxon>
        <taxon>Rhizobiaceae</taxon>
        <taxon>Rhizobium/Agrobacterium group</taxon>
        <taxon>Allorhizobium</taxon>
    </lineage>
</organism>
<dbReference type="SUPFAM" id="SSF52091">
    <property type="entry name" value="SpoIIaa-like"/>
    <property type="match status" value="1"/>
</dbReference>
<keyword evidence="3" id="KW-1185">Reference proteome</keyword>
<dbReference type="EMBL" id="JACIDU010000013">
    <property type="protein sequence ID" value="MBB4104548.1"/>
    <property type="molecule type" value="Genomic_DNA"/>
</dbReference>
<sequence>MAAKKNATTMKLAAVLDLNEATVLHRAFLDARGKNITLDASGVERAGVPCIQVLVAAARAWEADTRTFTITAISEAFQKTLSLVGVNIDHLLAKESH</sequence>
<dbReference type="Proteomes" id="UP000584824">
    <property type="component" value="Unassembled WGS sequence"/>
</dbReference>
<dbReference type="Gene3D" id="3.30.750.24">
    <property type="entry name" value="STAS domain"/>
    <property type="match status" value="1"/>
</dbReference>
<feature type="domain" description="STAS" evidence="1">
    <location>
        <begin position="1"/>
        <end position="97"/>
    </location>
</feature>
<dbReference type="InterPro" id="IPR036513">
    <property type="entry name" value="STAS_dom_sf"/>
</dbReference>
<name>A0A7W6K3K9_9HYPH</name>
<evidence type="ECO:0000313" key="3">
    <source>
        <dbReference type="Proteomes" id="UP000584824"/>
    </source>
</evidence>
<accession>A0A7W6K3K9</accession>
<evidence type="ECO:0000313" key="2">
    <source>
        <dbReference type="EMBL" id="MBB4104548.1"/>
    </source>
</evidence>
<dbReference type="Pfam" id="PF13466">
    <property type="entry name" value="STAS_2"/>
    <property type="match status" value="1"/>
</dbReference>
<dbReference type="PROSITE" id="PS50801">
    <property type="entry name" value="STAS"/>
    <property type="match status" value="1"/>
</dbReference>
<comment type="caution">
    <text evidence="2">The sequence shown here is derived from an EMBL/GenBank/DDBJ whole genome shotgun (WGS) entry which is preliminary data.</text>
</comment>
<proteinExistence type="predicted"/>
<dbReference type="RefSeq" id="WP_183793634.1">
    <property type="nucleotide sequence ID" value="NZ_JACIDU010000013.1"/>
</dbReference>
<dbReference type="AlphaFoldDB" id="A0A7W6K3K9"/>